<feature type="transmembrane region" description="Helical" evidence="9">
    <location>
        <begin position="120"/>
        <end position="139"/>
    </location>
</feature>
<name>A0A1M6RQV4_PSETH</name>
<dbReference type="InterPro" id="IPR003594">
    <property type="entry name" value="HATPase_dom"/>
</dbReference>
<keyword evidence="9" id="KW-0472">Membrane</keyword>
<accession>A0A1M6RQV4</accession>
<dbReference type="CDD" id="cd16917">
    <property type="entry name" value="HATPase_UhpB-NarQ-NarX-like"/>
    <property type="match status" value="1"/>
</dbReference>
<feature type="transmembrane region" description="Helical" evidence="9">
    <location>
        <begin position="33"/>
        <end position="53"/>
    </location>
</feature>
<dbReference type="Gene3D" id="3.30.565.10">
    <property type="entry name" value="Histidine kinase-like ATPase, C-terminal domain"/>
    <property type="match status" value="1"/>
</dbReference>
<dbReference type="InterPro" id="IPR011712">
    <property type="entry name" value="Sig_transdc_His_kin_sub3_dim/P"/>
</dbReference>
<protein>
    <recommendedName>
        <fullName evidence="2">histidine kinase</fullName>
        <ecNumber evidence="2">2.7.13.3</ecNumber>
    </recommendedName>
</protein>
<evidence type="ECO:0000256" key="4">
    <source>
        <dbReference type="ARBA" id="ARBA00022679"/>
    </source>
</evidence>
<evidence type="ECO:0000256" key="7">
    <source>
        <dbReference type="ARBA" id="ARBA00022840"/>
    </source>
</evidence>
<dbReference type="GO" id="GO:0000155">
    <property type="term" value="F:phosphorelay sensor kinase activity"/>
    <property type="evidence" value="ECO:0007669"/>
    <property type="project" value="InterPro"/>
</dbReference>
<gene>
    <name evidence="12" type="ORF">SAMN05443637_105111</name>
</gene>
<keyword evidence="7" id="KW-0067">ATP-binding</keyword>
<dbReference type="EC" id="2.7.13.3" evidence="2"/>
<feature type="transmembrane region" description="Helical" evidence="9">
    <location>
        <begin position="93"/>
        <end position="113"/>
    </location>
</feature>
<keyword evidence="13" id="KW-1185">Reference proteome</keyword>
<dbReference type="STRING" id="1848.SAMN05443637_105111"/>
<evidence type="ECO:0000313" key="13">
    <source>
        <dbReference type="Proteomes" id="UP000184363"/>
    </source>
</evidence>
<keyword evidence="8" id="KW-0902">Two-component regulatory system</keyword>
<evidence type="ECO:0000256" key="2">
    <source>
        <dbReference type="ARBA" id="ARBA00012438"/>
    </source>
</evidence>
<feature type="transmembrane region" description="Helical" evidence="9">
    <location>
        <begin position="7"/>
        <end position="27"/>
    </location>
</feature>
<evidence type="ECO:0000256" key="6">
    <source>
        <dbReference type="ARBA" id="ARBA00022777"/>
    </source>
</evidence>
<dbReference type="Proteomes" id="UP000184363">
    <property type="component" value="Unassembled WGS sequence"/>
</dbReference>
<keyword evidence="9" id="KW-0812">Transmembrane</keyword>
<evidence type="ECO:0000256" key="8">
    <source>
        <dbReference type="ARBA" id="ARBA00023012"/>
    </source>
</evidence>
<dbReference type="GO" id="GO:0016020">
    <property type="term" value="C:membrane"/>
    <property type="evidence" value="ECO:0007669"/>
    <property type="project" value="InterPro"/>
</dbReference>
<dbReference type="Gene3D" id="1.20.5.1930">
    <property type="match status" value="1"/>
</dbReference>
<dbReference type="RefSeq" id="WP_073456440.1">
    <property type="nucleotide sequence ID" value="NZ_CALGVN010000013.1"/>
</dbReference>
<evidence type="ECO:0000313" key="12">
    <source>
        <dbReference type="EMBL" id="SHK34790.1"/>
    </source>
</evidence>
<dbReference type="EMBL" id="FRAP01000005">
    <property type="protein sequence ID" value="SHK34790.1"/>
    <property type="molecule type" value="Genomic_DNA"/>
</dbReference>
<keyword evidence="5" id="KW-0547">Nucleotide-binding</keyword>
<dbReference type="GO" id="GO:0005524">
    <property type="term" value="F:ATP binding"/>
    <property type="evidence" value="ECO:0007669"/>
    <property type="project" value="UniProtKB-KW"/>
</dbReference>
<evidence type="ECO:0000259" key="10">
    <source>
        <dbReference type="Pfam" id="PF02518"/>
    </source>
</evidence>
<feature type="transmembrane region" description="Helical" evidence="9">
    <location>
        <begin position="60"/>
        <end position="81"/>
    </location>
</feature>
<dbReference type="OrthoDB" id="227596at2"/>
<proteinExistence type="predicted"/>
<evidence type="ECO:0000256" key="5">
    <source>
        <dbReference type="ARBA" id="ARBA00022741"/>
    </source>
</evidence>
<evidence type="ECO:0000256" key="9">
    <source>
        <dbReference type="SAM" id="Phobius"/>
    </source>
</evidence>
<feature type="domain" description="Signal transduction histidine kinase subgroup 3 dimerisation and phosphoacceptor" evidence="11">
    <location>
        <begin position="184"/>
        <end position="249"/>
    </location>
</feature>
<evidence type="ECO:0000259" key="11">
    <source>
        <dbReference type="Pfam" id="PF07730"/>
    </source>
</evidence>
<dbReference type="Pfam" id="PF02518">
    <property type="entry name" value="HATPase_c"/>
    <property type="match status" value="1"/>
</dbReference>
<comment type="catalytic activity">
    <reaction evidence="1">
        <text>ATP + protein L-histidine = ADP + protein N-phospho-L-histidine.</text>
        <dbReference type="EC" id="2.7.13.3"/>
    </reaction>
</comment>
<dbReference type="InterPro" id="IPR036890">
    <property type="entry name" value="HATPase_C_sf"/>
</dbReference>
<dbReference type="Pfam" id="PF07730">
    <property type="entry name" value="HisKA_3"/>
    <property type="match status" value="1"/>
</dbReference>
<organism evidence="12 13">
    <name type="scientific">Pseudonocardia thermophila</name>
    <dbReference type="NCBI Taxonomy" id="1848"/>
    <lineage>
        <taxon>Bacteria</taxon>
        <taxon>Bacillati</taxon>
        <taxon>Actinomycetota</taxon>
        <taxon>Actinomycetes</taxon>
        <taxon>Pseudonocardiales</taxon>
        <taxon>Pseudonocardiaceae</taxon>
        <taxon>Pseudonocardia</taxon>
    </lineage>
</organism>
<reference evidence="12 13" key="1">
    <citation type="submission" date="2016-11" db="EMBL/GenBank/DDBJ databases">
        <authorList>
            <person name="Jaros S."/>
            <person name="Januszkiewicz K."/>
            <person name="Wedrychowicz H."/>
        </authorList>
    </citation>
    <scope>NUCLEOTIDE SEQUENCE [LARGE SCALE GENOMIC DNA]</scope>
    <source>
        <strain evidence="12 13">DSM 43832</strain>
    </source>
</reference>
<keyword evidence="9" id="KW-1133">Transmembrane helix</keyword>
<feature type="domain" description="Histidine kinase/HSP90-like ATPase" evidence="10">
    <location>
        <begin position="300"/>
        <end position="387"/>
    </location>
</feature>
<sequence>MVRLLRTAWRHIGLALELAGYAFWYFIDLVAAVSSNGGLSLVAGAVVPAIVLLRRRPGTSLTTIASAALGASLLFSAASAAMHRFAPVEPMSVIDLSFTEDLALAILVIHVLRTLELRRALGFAAIAALAIMATAAARVPDGTAASGLTTLCALGWGGSAAIGLVLREVDTRRRALLEDVRANERMELARELHDVVAHQVTGIVVAAQAAAVVARTSPDEVDKALAAIEAAGTEALQAMRRMVGVLRGQESEGARTPGAALADVPALVERFDPEERLVTLTIEPGLEHAVLPAGVAVTGYRIIQEALTNVRRHAPDATVVEVDLRVREGALLVTVRNDGSGNRPAPLGGVGGFGLAGMAERTSALGGELVAGPAGPGVWEVSAKLPLKAAA</sequence>
<keyword evidence="3" id="KW-0597">Phosphoprotein</keyword>
<dbReference type="GO" id="GO:0046983">
    <property type="term" value="F:protein dimerization activity"/>
    <property type="evidence" value="ECO:0007669"/>
    <property type="project" value="InterPro"/>
</dbReference>
<dbReference type="PANTHER" id="PTHR24421:SF10">
    <property type="entry name" value="NITRATE_NITRITE SENSOR PROTEIN NARQ"/>
    <property type="match status" value="1"/>
</dbReference>
<dbReference type="SUPFAM" id="SSF55874">
    <property type="entry name" value="ATPase domain of HSP90 chaperone/DNA topoisomerase II/histidine kinase"/>
    <property type="match status" value="1"/>
</dbReference>
<evidence type="ECO:0000256" key="1">
    <source>
        <dbReference type="ARBA" id="ARBA00000085"/>
    </source>
</evidence>
<dbReference type="AlphaFoldDB" id="A0A1M6RQV4"/>
<dbReference type="InterPro" id="IPR050482">
    <property type="entry name" value="Sensor_HK_TwoCompSys"/>
</dbReference>
<dbReference type="PANTHER" id="PTHR24421">
    <property type="entry name" value="NITRATE/NITRITE SENSOR PROTEIN NARX-RELATED"/>
    <property type="match status" value="1"/>
</dbReference>
<feature type="transmembrane region" description="Helical" evidence="9">
    <location>
        <begin position="145"/>
        <end position="166"/>
    </location>
</feature>
<keyword evidence="6 12" id="KW-0418">Kinase</keyword>
<evidence type="ECO:0000256" key="3">
    <source>
        <dbReference type="ARBA" id="ARBA00022553"/>
    </source>
</evidence>
<keyword evidence="4" id="KW-0808">Transferase</keyword>